<evidence type="ECO:0000313" key="1">
    <source>
        <dbReference type="EMBL" id="MCI0755737.1"/>
    </source>
</evidence>
<reference evidence="1 2" key="1">
    <citation type="submission" date="2022-03" db="EMBL/GenBank/DDBJ databases">
        <title>Complete genome analysis of Roseomonas KG 17.1 : a prolific producer of plant growth promoters.</title>
        <authorList>
            <person name="Saadouli I."/>
            <person name="Najjari A."/>
            <person name="Mosbah A."/>
            <person name="Ouzari H.I."/>
        </authorList>
    </citation>
    <scope>NUCLEOTIDE SEQUENCE [LARGE SCALE GENOMIC DNA]</scope>
    <source>
        <strain evidence="1 2">KG17-1</strain>
    </source>
</reference>
<name>A0ABS9W8V3_9PROT</name>
<keyword evidence="2" id="KW-1185">Reference proteome</keyword>
<protein>
    <submittedName>
        <fullName evidence="1">Uncharacterized protein</fullName>
    </submittedName>
</protein>
<sequence length="63" mass="7042">MRQYLALVNLRYDSFDAALRDAGRLMTFGAASIETVDSKVLSLAQGDIVWESVRAYFPEEAGR</sequence>
<evidence type="ECO:0000313" key="2">
    <source>
        <dbReference type="Proteomes" id="UP001201985"/>
    </source>
</evidence>
<dbReference type="EMBL" id="JALBUU010000052">
    <property type="protein sequence ID" value="MCI0755737.1"/>
    <property type="molecule type" value="Genomic_DNA"/>
</dbReference>
<gene>
    <name evidence="1" type="ORF">MON41_18870</name>
</gene>
<dbReference type="Proteomes" id="UP001201985">
    <property type="component" value="Unassembled WGS sequence"/>
</dbReference>
<dbReference type="RefSeq" id="WP_241793592.1">
    <property type="nucleotide sequence ID" value="NZ_JALBUU010000052.1"/>
</dbReference>
<organism evidence="1 2">
    <name type="scientific">Teichococcus vastitatis</name>
    <dbReference type="NCBI Taxonomy" id="2307076"/>
    <lineage>
        <taxon>Bacteria</taxon>
        <taxon>Pseudomonadati</taxon>
        <taxon>Pseudomonadota</taxon>
        <taxon>Alphaproteobacteria</taxon>
        <taxon>Acetobacterales</taxon>
        <taxon>Roseomonadaceae</taxon>
        <taxon>Roseomonas</taxon>
    </lineage>
</organism>
<proteinExistence type="predicted"/>
<accession>A0ABS9W8V3</accession>
<comment type="caution">
    <text evidence="1">The sequence shown here is derived from an EMBL/GenBank/DDBJ whole genome shotgun (WGS) entry which is preliminary data.</text>
</comment>